<dbReference type="GeneID" id="301848226"/>
<gene>
    <name evidence="2" type="ORF">EDD35_6983</name>
</gene>
<keyword evidence="3" id="KW-1185">Reference proteome</keyword>
<dbReference type="EMBL" id="RKHY01000001">
    <property type="protein sequence ID" value="ROS44538.1"/>
    <property type="molecule type" value="Genomic_DNA"/>
</dbReference>
<feature type="domain" description="AB hydrolase-1" evidence="1">
    <location>
        <begin position="20"/>
        <end position="241"/>
    </location>
</feature>
<sequence>MPITTSGIHYEVRGGGERTIVLLPGFGCSIECWAGVAPLLDGYRVVLMDLPGHAGSAGARADGDLARLAETVFEACREIGLTRFVVAGLSLGGAISVRIALDHPGEVEAVVGIMPWNAGGTSPGDPVIEGFHGAYGDLDTITAGIASISQDPAKTTDLVRTMPTVTERMWRGWLGGGVYTSMADELPGLRVPLLYLVGGKDTVVNLDKQISDVRRVPGGRLVLLADAGHLACYETPEVVAREMRQFLSDRAVAAV</sequence>
<dbReference type="RefSeq" id="WP_123686499.1">
    <property type="nucleotide sequence ID" value="NZ_RKHY01000001.1"/>
</dbReference>
<dbReference type="Gene3D" id="3.40.50.1820">
    <property type="entry name" value="alpha/beta hydrolase"/>
    <property type="match status" value="1"/>
</dbReference>
<reference evidence="2 3" key="1">
    <citation type="submission" date="2018-11" db="EMBL/GenBank/DDBJ databases">
        <title>Sequencing the genomes of 1000 actinobacteria strains.</title>
        <authorList>
            <person name="Klenk H.-P."/>
        </authorList>
    </citation>
    <scope>NUCLEOTIDE SEQUENCE [LARGE SCALE GENOMIC DNA]</scope>
    <source>
        <strain evidence="2 3">DSM 44348</strain>
    </source>
</reference>
<protein>
    <submittedName>
        <fullName evidence="2">Pimeloyl-ACP methyl ester carboxylesterase</fullName>
    </submittedName>
</protein>
<evidence type="ECO:0000259" key="1">
    <source>
        <dbReference type="Pfam" id="PF12697"/>
    </source>
</evidence>
<dbReference type="Pfam" id="PF12697">
    <property type="entry name" value="Abhydrolase_6"/>
    <property type="match status" value="1"/>
</dbReference>
<dbReference type="AlphaFoldDB" id="A0A3N2H6J4"/>
<dbReference type="SUPFAM" id="SSF53474">
    <property type="entry name" value="alpha/beta-Hydrolases"/>
    <property type="match status" value="1"/>
</dbReference>
<dbReference type="PRINTS" id="PR00111">
    <property type="entry name" value="ABHYDROLASE"/>
</dbReference>
<dbReference type="GO" id="GO:0003824">
    <property type="term" value="F:catalytic activity"/>
    <property type="evidence" value="ECO:0007669"/>
    <property type="project" value="UniProtKB-ARBA"/>
</dbReference>
<dbReference type="Proteomes" id="UP000274843">
    <property type="component" value="Unassembled WGS sequence"/>
</dbReference>
<accession>A0A3N2H6J4</accession>
<proteinExistence type="predicted"/>
<comment type="caution">
    <text evidence="2">The sequence shown here is derived from an EMBL/GenBank/DDBJ whole genome shotgun (WGS) entry which is preliminary data.</text>
</comment>
<evidence type="ECO:0000313" key="2">
    <source>
        <dbReference type="EMBL" id="ROS44538.1"/>
    </source>
</evidence>
<organism evidence="2 3">
    <name type="scientific">Amycolatopsis thermoflava</name>
    <dbReference type="NCBI Taxonomy" id="84480"/>
    <lineage>
        <taxon>Bacteria</taxon>
        <taxon>Bacillati</taxon>
        <taxon>Actinomycetota</taxon>
        <taxon>Actinomycetes</taxon>
        <taxon>Pseudonocardiales</taxon>
        <taxon>Pseudonocardiaceae</taxon>
        <taxon>Amycolatopsis</taxon>
        <taxon>Amycolatopsis methanolica group</taxon>
    </lineage>
</organism>
<evidence type="ECO:0000313" key="3">
    <source>
        <dbReference type="Proteomes" id="UP000274843"/>
    </source>
</evidence>
<dbReference type="PANTHER" id="PTHR46438">
    <property type="entry name" value="ALPHA/BETA-HYDROLASES SUPERFAMILY PROTEIN"/>
    <property type="match status" value="1"/>
</dbReference>
<dbReference type="InterPro" id="IPR000073">
    <property type="entry name" value="AB_hydrolase_1"/>
</dbReference>
<name>A0A3N2H6J4_9PSEU</name>
<dbReference type="PANTHER" id="PTHR46438:SF11">
    <property type="entry name" value="LIPASE-RELATED"/>
    <property type="match status" value="1"/>
</dbReference>
<dbReference type="InterPro" id="IPR029058">
    <property type="entry name" value="AB_hydrolase_fold"/>
</dbReference>